<accession>A0A518E3I0</accession>
<evidence type="ECO:0000256" key="4">
    <source>
        <dbReference type="ARBA" id="ARBA00017871"/>
    </source>
</evidence>
<dbReference type="Proteomes" id="UP000317648">
    <property type="component" value="Chromosome"/>
</dbReference>
<evidence type="ECO:0000256" key="5">
    <source>
        <dbReference type="ARBA" id="ARBA00023070"/>
    </source>
</evidence>
<organism evidence="8 9">
    <name type="scientific">Lignipirellula cremea</name>
    <dbReference type="NCBI Taxonomy" id="2528010"/>
    <lineage>
        <taxon>Bacteria</taxon>
        <taxon>Pseudomonadati</taxon>
        <taxon>Planctomycetota</taxon>
        <taxon>Planctomycetia</taxon>
        <taxon>Pirellulales</taxon>
        <taxon>Pirellulaceae</taxon>
        <taxon>Lignipirellula</taxon>
    </lineage>
</organism>
<protein>
    <recommendedName>
        <fullName evidence="4">Tryptophan 2-monooxygenase</fullName>
        <ecNumber evidence="3">1.13.12.3</ecNumber>
    </recommendedName>
</protein>
<dbReference type="PRINTS" id="PR00419">
    <property type="entry name" value="ADXRDTASE"/>
</dbReference>
<dbReference type="InterPro" id="IPR036188">
    <property type="entry name" value="FAD/NAD-bd_sf"/>
</dbReference>
<evidence type="ECO:0000256" key="2">
    <source>
        <dbReference type="ARBA" id="ARBA00005833"/>
    </source>
</evidence>
<keyword evidence="9" id="KW-1185">Reference proteome</keyword>
<evidence type="ECO:0000256" key="1">
    <source>
        <dbReference type="ARBA" id="ARBA00004814"/>
    </source>
</evidence>
<sequence>MKVWKVGIVGGGPGGLMTAYALQKLSNSPMRITLFEASPRLGGKILTPEFSAAPVAYEAGAAEFYDYSIFEEDPLKELIAELGLPIRAMGGPAVVMNHRILSNLDDLQEQFGPATVQAFLEFDRLAKDHMTPREFCHYDDPDGGVRPAEPHRFDGRLAGVVEPDARRYIENLIHSDLAAEPAQTSIAYGLQNYLMNDPAYMHLYGIEGGNERLPQELARRLAASILREHPVQSIALTGERQLRVTAVSQGEPVCQDFDFVVIALPHLHLKSIAFPSERLSQAMQRHFDHYNHPAHYLRITILFDRPFWREAFTDSYWMLDEFGGCCLYDESSRAPGSTQGVLGWLLGGDVAMQMSDWSDERLINAVLEALPRFLAHGREHLLEGRVHRWIGAVNAMPGGMETIDLDRRHQPEPVEHPHLWMVGDYMFDSTLNGVLDSAEYVAAWLAAEMADNKGEDA</sequence>
<dbReference type="SUPFAM" id="SSF54373">
    <property type="entry name" value="FAD-linked reductases, C-terminal domain"/>
    <property type="match status" value="1"/>
</dbReference>
<comment type="catalytic activity">
    <reaction evidence="6">
        <text>L-tryptophan + O2 = indole-3-acetamide + CO2 + H2O</text>
        <dbReference type="Rhea" id="RHEA:16165"/>
        <dbReference type="ChEBI" id="CHEBI:15377"/>
        <dbReference type="ChEBI" id="CHEBI:15379"/>
        <dbReference type="ChEBI" id="CHEBI:16031"/>
        <dbReference type="ChEBI" id="CHEBI:16526"/>
        <dbReference type="ChEBI" id="CHEBI:57912"/>
        <dbReference type="EC" id="1.13.12.3"/>
    </reaction>
</comment>
<keyword evidence="5" id="KW-0073">Auxin biosynthesis</keyword>
<dbReference type="InterPro" id="IPR002937">
    <property type="entry name" value="Amino_oxidase"/>
</dbReference>
<dbReference type="GO" id="GO:0009851">
    <property type="term" value="P:auxin biosynthetic process"/>
    <property type="evidence" value="ECO:0007669"/>
    <property type="project" value="UniProtKB-KW"/>
</dbReference>
<dbReference type="AlphaFoldDB" id="A0A518E3I0"/>
<feature type="domain" description="Amine oxidase" evidence="7">
    <location>
        <begin position="14"/>
        <end position="443"/>
    </location>
</feature>
<dbReference type="Gene3D" id="3.50.50.60">
    <property type="entry name" value="FAD/NAD(P)-binding domain"/>
    <property type="match status" value="1"/>
</dbReference>
<gene>
    <name evidence="8" type="ORF">Pla8534_65160</name>
</gene>
<dbReference type="EMBL" id="CP036433">
    <property type="protein sequence ID" value="QDU98644.1"/>
    <property type="molecule type" value="Genomic_DNA"/>
</dbReference>
<name>A0A518E3I0_9BACT</name>
<dbReference type="OrthoDB" id="20837at2"/>
<dbReference type="InterPro" id="IPR050281">
    <property type="entry name" value="Flavin_monoamine_oxidase"/>
</dbReference>
<dbReference type="SUPFAM" id="SSF51905">
    <property type="entry name" value="FAD/NAD(P)-binding domain"/>
    <property type="match status" value="1"/>
</dbReference>
<dbReference type="PANTHER" id="PTHR10742">
    <property type="entry name" value="FLAVIN MONOAMINE OXIDASE"/>
    <property type="match status" value="1"/>
</dbReference>
<evidence type="ECO:0000259" key="7">
    <source>
        <dbReference type="Pfam" id="PF01593"/>
    </source>
</evidence>
<evidence type="ECO:0000256" key="6">
    <source>
        <dbReference type="ARBA" id="ARBA00047321"/>
    </source>
</evidence>
<dbReference type="PANTHER" id="PTHR10742:SF410">
    <property type="entry name" value="LYSINE-SPECIFIC HISTONE DEMETHYLASE 2"/>
    <property type="match status" value="1"/>
</dbReference>
<dbReference type="KEGG" id="lcre:Pla8534_65160"/>
<evidence type="ECO:0000313" key="8">
    <source>
        <dbReference type="EMBL" id="QDU98644.1"/>
    </source>
</evidence>
<dbReference type="EC" id="1.13.12.3" evidence="3"/>
<reference evidence="8 9" key="1">
    <citation type="submission" date="2019-02" db="EMBL/GenBank/DDBJ databases">
        <title>Deep-cultivation of Planctomycetes and their phenomic and genomic characterization uncovers novel biology.</title>
        <authorList>
            <person name="Wiegand S."/>
            <person name="Jogler M."/>
            <person name="Boedeker C."/>
            <person name="Pinto D."/>
            <person name="Vollmers J."/>
            <person name="Rivas-Marin E."/>
            <person name="Kohn T."/>
            <person name="Peeters S.H."/>
            <person name="Heuer A."/>
            <person name="Rast P."/>
            <person name="Oberbeckmann S."/>
            <person name="Bunk B."/>
            <person name="Jeske O."/>
            <person name="Meyerdierks A."/>
            <person name="Storesund J.E."/>
            <person name="Kallscheuer N."/>
            <person name="Luecker S."/>
            <person name="Lage O.M."/>
            <person name="Pohl T."/>
            <person name="Merkel B.J."/>
            <person name="Hornburger P."/>
            <person name="Mueller R.-W."/>
            <person name="Bruemmer F."/>
            <person name="Labrenz M."/>
            <person name="Spormann A.M."/>
            <person name="Op den Camp H."/>
            <person name="Overmann J."/>
            <person name="Amann R."/>
            <person name="Jetten M.S.M."/>
            <person name="Mascher T."/>
            <person name="Medema M.H."/>
            <person name="Devos D.P."/>
            <person name="Kaster A.-K."/>
            <person name="Ovreas L."/>
            <person name="Rohde M."/>
            <person name="Galperin M.Y."/>
            <person name="Jogler C."/>
        </authorList>
    </citation>
    <scope>NUCLEOTIDE SEQUENCE [LARGE SCALE GENOMIC DNA]</scope>
    <source>
        <strain evidence="8 9">Pla85_3_4</strain>
    </source>
</reference>
<proteinExistence type="inferred from homology"/>
<comment type="pathway">
    <text evidence="1">Plant hormone metabolism; auxin biosynthesis.</text>
</comment>
<dbReference type="Pfam" id="PF01593">
    <property type="entry name" value="Amino_oxidase"/>
    <property type="match status" value="1"/>
</dbReference>
<dbReference type="GO" id="GO:0050361">
    <property type="term" value="F:tryptophan 2-monooxygenase activity"/>
    <property type="evidence" value="ECO:0007669"/>
    <property type="project" value="UniProtKB-EC"/>
</dbReference>
<dbReference type="RefSeq" id="WP_145058067.1">
    <property type="nucleotide sequence ID" value="NZ_CP036433.1"/>
</dbReference>
<comment type="similarity">
    <text evidence="2">Belongs to the tryptophan 2-monooxygenase family.</text>
</comment>
<evidence type="ECO:0000256" key="3">
    <source>
        <dbReference type="ARBA" id="ARBA00012535"/>
    </source>
</evidence>
<evidence type="ECO:0000313" key="9">
    <source>
        <dbReference type="Proteomes" id="UP000317648"/>
    </source>
</evidence>